<reference evidence="3" key="1">
    <citation type="journal article" date="2019" name="Int. J. Syst. Evol. Microbiol.">
        <title>The Global Catalogue of Microorganisms (GCM) 10K type strain sequencing project: providing services to taxonomists for standard genome sequencing and annotation.</title>
        <authorList>
            <consortium name="The Broad Institute Genomics Platform"/>
            <consortium name="The Broad Institute Genome Sequencing Center for Infectious Disease"/>
            <person name="Wu L."/>
            <person name="Ma J."/>
        </authorList>
    </citation>
    <scope>NUCLEOTIDE SEQUENCE [LARGE SCALE GENOMIC DNA]</scope>
    <source>
        <strain evidence="3">JCM 18401</strain>
    </source>
</reference>
<evidence type="ECO:0000313" key="3">
    <source>
        <dbReference type="Proteomes" id="UP001499988"/>
    </source>
</evidence>
<dbReference type="InterPro" id="IPR021813">
    <property type="entry name" value="DUF3392"/>
</dbReference>
<protein>
    <submittedName>
        <fullName evidence="2">DUF3392 domain-containing protein</fullName>
    </submittedName>
</protein>
<evidence type="ECO:0000256" key="1">
    <source>
        <dbReference type="SAM" id="Phobius"/>
    </source>
</evidence>
<dbReference type="EMBL" id="BAABJZ010000002">
    <property type="protein sequence ID" value="GAA4871475.1"/>
    <property type="molecule type" value="Genomic_DNA"/>
</dbReference>
<comment type="caution">
    <text evidence="2">The sequence shown here is derived from an EMBL/GenBank/DDBJ whole genome shotgun (WGS) entry which is preliminary data.</text>
</comment>
<feature type="transmembrane region" description="Helical" evidence="1">
    <location>
        <begin position="46"/>
        <end position="68"/>
    </location>
</feature>
<dbReference type="RefSeq" id="WP_345332047.1">
    <property type="nucleotide sequence ID" value="NZ_BAABJZ010000002.1"/>
</dbReference>
<name>A0ABP9E8T0_9GAMM</name>
<keyword evidence="3" id="KW-1185">Reference proteome</keyword>
<evidence type="ECO:0000313" key="2">
    <source>
        <dbReference type="EMBL" id="GAA4871475.1"/>
    </source>
</evidence>
<dbReference type="Pfam" id="PF11872">
    <property type="entry name" value="DUF3392"/>
    <property type="match status" value="1"/>
</dbReference>
<proteinExistence type="predicted"/>
<accession>A0ABP9E8T0</accession>
<gene>
    <name evidence="2" type="ORF">GCM10023333_00330</name>
</gene>
<sequence length="110" mass="12518">MNWLLDMVHLLGRSLYPYLTDISVALLACVLVVISPDLQRAIRRRIITWPFPARTGVFILLVAFGYGMVITKLSPYLASQLAQLPPNWLLLVVSLSFVVIGLWAERHRQM</sequence>
<feature type="transmembrane region" description="Helical" evidence="1">
    <location>
        <begin position="15"/>
        <end position="34"/>
    </location>
</feature>
<keyword evidence="1" id="KW-1133">Transmembrane helix</keyword>
<keyword evidence="1" id="KW-0812">Transmembrane</keyword>
<keyword evidence="1" id="KW-0472">Membrane</keyword>
<feature type="transmembrane region" description="Helical" evidence="1">
    <location>
        <begin position="88"/>
        <end position="104"/>
    </location>
</feature>
<organism evidence="2 3">
    <name type="scientific">Ferrimonas pelagia</name>
    <dbReference type="NCBI Taxonomy" id="1177826"/>
    <lineage>
        <taxon>Bacteria</taxon>
        <taxon>Pseudomonadati</taxon>
        <taxon>Pseudomonadota</taxon>
        <taxon>Gammaproteobacteria</taxon>
        <taxon>Alteromonadales</taxon>
        <taxon>Ferrimonadaceae</taxon>
        <taxon>Ferrimonas</taxon>
    </lineage>
</organism>
<dbReference type="Proteomes" id="UP001499988">
    <property type="component" value="Unassembled WGS sequence"/>
</dbReference>